<dbReference type="CDD" id="cd07025">
    <property type="entry name" value="Peptidase_S66"/>
    <property type="match status" value="1"/>
</dbReference>
<evidence type="ECO:0000313" key="9">
    <source>
        <dbReference type="EMBL" id="AKG46207.1"/>
    </source>
</evidence>
<proteinExistence type="inferred from homology"/>
<dbReference type="EMBL" id="CP009922">
    <property type="protein sequence ID" value="AKG46207.1"/>
    <property type="molecule type" value="Genomic_DNA"/>
</dbReference>
<dbReference type="Pfam" id="PF02016">
    <property type="entry name" value="Peptidase_S66"/>
    <property type="match status" value="1"/>
</dbReference>
<accession>A0A0F7G151</accession>
<evidence type="ECO:0000256" key="4">
    <source>
        <dbReference type="ARBA" id="ARBA00022801"/>
    </source>
</evidence>
<evidence type="ECO:0000313" key="10">
    <source>
        <dbReference type="Proteomes" id="UP000034034"/>
    </source>
</evidence>
<dbReference type="PANTHER" id="PTHR30237">
    <property type="entry name" value="MURAMOYLTETRAPEPTIDE CARBOXYPEPTIDASE"/>
    <property type="match status" value="1"/>
</dbReference>
<dbReference type="InterPro" id="IPR029062">
    <property type="entry name" value="Class_I_gatase-like"/>
</dbReference>
<keyword evidence="10" id="KW-1185">Reference proteome</keyword>
<keyword evidence="5" id="KW-0720">Serine protease</keyword>
<dbReference type="Gene3D" id="3.40.50.10740">
    <property type="entry name" value="Class I glutamine amidotransferase-like"/>
    <property type="match status" value="1"/>
</dbReference>
<dbReference type="InterPro" id="IPR027478">
    <property type="entry name" value="LdcA_N"/>
</dbReference>
<dbReference type="PATRIC" id="fig|408015.6.peg.4882"/>
<dbReference type="PANTHER" id="PTHR30237:SF2">
    <property type="entry name" value="MUREIN TETRAPEPTIDE CARBOXYPEPTIDASE"/>
    <property type="match status" value="1"/>
</dbReference>
<protein>
    <submittedName>
        <fullName evidence="9">Peptidase u61</fullName>
    </submittedName>
</protein>
<dbReference type="InterPro" id="IPR040449">
    <property type="entry name" value="Peptidase_S66_N"/>
</dbReference>
<evidence type="ECO:0000256" key="1">
    <source>
        <dbReference type="ARBA" id="ARBA00010233"/>
    </source>
</evidence>
<evidence type="ECO:0000256" key="3">
    <source>
        <dbReference type="ARBA" id="ARBA00022670"/>
    </source>
</evidence>
<dbReference type="KEGG" id="sxi:SXIM_48230"/>
<keyword evidence="2" id="KW-0121">Carboxypeptidase</keyword>
<feature type="domain" description="LD-carboxypeptidase C-terminal" evidence="8">
    <location>
        <begin position="177"/>
        <end position="289"/>
    </location>
</feature>
<dbReference type="PIRSF" id="PIRSF028757">
    <property type="entry name" value="LD-carboxypeptidase"/>
    <property type="match status" value="1"/>
</dbReference>
<evidence type="ECO:0000259" key="7">
    <source>
        <dbReference type="Pfam" id="PF02016"/>
    </source>
</evidence>
<reference evidence="9" key="1">
    <citation type="submission" date="2019-08" db="EMBL/GenBank/DDBJ databases">
        <title>Complete genome sequence of a mangrove-derived Streptomyces xiamenensis.</title>
        <authorList>
            <person name="Xu J."/>
        </authorList>
    </citation>
    <scope>NUCLEOTIDE SEQUENCE</scope>
    <source>
        <strain evidence="9">318</strain>
    </source>
</reference>
<dbReference type="RefSeq" id="WP_046725091.1">
    <property type="nucleotide sequence ID" value="NZ_CP009922.3"/>
</dbReference>
<dbReference type="HOGENOM" id="CLU_034346_3_1_11"/>
<feature type="domain" description="LD-carboxypeptidase N-terminal" evidence="7">
    <location>
        <begin position="11"/>
        <end position="132"/>
    </location>
</feature>
<feature type="active site" description="Charge relay system" evidence="6">
    <location>
        <position position="209"/>
    </location>
</feature>
<dbReference type="Gene3D" id="3.50.30.60">
    <property type="entry name" value="LD-carboxypeptidase A C-terminal domain-like"/>
    <property type="match status" value="1"/>
</dbReference>
<dbReference type="Pfam" id="PF17676">
    <property type="entry name" value="Peptidase_S66C"/>
    <property type="match status" value="1"/>
</dbReference>
<name>A0A0F7G151_9ACTN</name>
<dbReference type="InterPro" id="IPR003507">
    <property type="entry name" value="S66_fam"/>
</dbReference>
<dbReference type="STRING" id="408015.SXIM_48230"/>
<keyword evidence="3" id="KW-0645">Protease</keyword>
<dbReference type="AlphaFoldDB" id="A0A0F7G151"/>
<comment type="similarity">
    <text evidence="1">Belongs to the peptidase S66 family.</text>
</comment>
<dbReference type="GO" id="GO:0006508">
    <property type="term" value="P:proteolysis"/>
    <property type="evidence" value="ECO:0007669"/>
    <property type="project" value="UniProtKB-KW"/>
</dbReference>
<organism evidence="9 10">
    <name type="scientific">Streptomyces xiamenensis</name>
    <dbReference type="NCBI Taxonomy" id="408015"/>
    <lineage>
        <taxon>Bacteria</taxon>
        <taxon>Bacillati</taxon>
        <taxon>Actinomycetota</taxon>
        <taxon>Actinomycetes</taxon>
        <taxon>Kitasatosporales</taxon>
        <taxon>Streptomycetaceae</taxon>
        <taxon>Streptomyces</taxon>
    </lineage>
</organism>
<keyword evidence="4" id="KW-0378">Hydrolase</keyword>
<sequence>MIPALRPGDVVTVVAPAGPVERDVLMAGTEILRGWGLTVRIAPSALDGGPAPLPHLSAADGHRARDLQRAWCDPDNAAVICARGGYGTQRLLPLLDWDALAAAGPKILLGYSDITALHEAFALCLGVPAWHGPMPGTAAFTDDAVAQERLRRALFTPHDPRPIGSPAARALVPGTARGITLGGCASLLASGVGTPYVRPSAAGGILLLEDTGEEPYRLDRALTQLLNAGWLDGVAGIALGSWRECGPYEEVRAVLADRLVPLGVPVVEELGFGHGPQPWTIPLGVPATLDAERGTLTPDPPADR</sequence>
<dbReference type="Proteomes" id="UP000034034">
    <property type="component" value="Chromosome"/>
</dbReference>
<feature type="active site" description="Nucleophile" evidence="6">
    <location>
        <position position="112"/>
    </location>
</feature>
<evidence type="ECO:0000256" key="6">
    <source>
        <dbReference type="PIRSR" id="PIRSR028757-1"/>
    </source>
</evidence>
<evidence type="ECO:0000256" key="2">
    <source>
        <dbReference type="ARBA" id="ARBA00022645"/>
    </source>
</evidence>
<dbReference type="SUPFAM" id="SSF52317">
    <property type="entry name" value="Class I glutamine amidotransferase-like"/>
    <property type="match status" value="1"/>
</dbReference>
<gene>
    <name evidence="9" type="ORF">SXIM_48230</name>
</gene>
<dbReference type="GO" id="GO:0004180">
    <property type="term" value="F:carboxypeptidase activity"/>
    <property type="evidence" value="ECO:0007669"/>
    <property type="project" value="UniProtKB-KW"/>
</dbReference>
<dbReference type="InterPro" id="IPR027461">
    <property type="entry name" value="Carboxypeptidase_A_C_sf"/>
</dbReference>
<evidence type="ECO:0000256" key="5">
    <source>
        <dbReference type="ARBA" id="ARBA00022825"/>
    </source>
</evidence>
<dbReference type="GO" id="GO:0008236">
    <property type="term" value="F:serine-type peptidase activity"/>
    <property type="evidence" value="ECO:0007669"/>
    <property type="project" value="UniProtKB-KW"/>
</dbReference>
<evidence type="ECO:0000259" key="8">
    <source>
        <dbReference type="Pfam" id="PF17676"/>
    </source>
</evidence>
<dbReference type="SUPFAM" id="SSF141986">
    <property type="entry name" value="LD-carboxypeptidase A C-terminal domain-like"/>
    <property type="match status" value="1"/>
</dbReference>
<dbReference type="InterPro" id="IPR040921">
    <property type="entry name" value="Peptidase_S66C"/>
</dbReference>
<feature type="active site" description="Charge relay system" evidence="6">
    <location>
        <position position="274"/>
    </location>
</feature>